<comment type="caution">
    <text evidence="1">The sequence shown here is derived from an EMBL/GenBank/DDBJ whole genome shotgun (WGS) entry which is preliminary data.</text>
</comment>
<gene>
    <name evidence="1" type="ORF">HPB49_005541</name>
</gene>
<keyword evidence="2" id="KW-1185">Reference proteome</keyword>
<evidence type="ECO:0000313" key="1">
    <source>
        <dbReference type="EMBL" id="KAH7973842.1"/>
    </source>
</evidence>
<accession>A0ACB8DMT8</accession>
<evidence type="ECO:0000313" key="2">
    <source>
        <dbReference type="Proteomes" id="UP000821865"/>
    </source>
</evidence>
<reference evidence="1" key="1">
    <citation type="submission" date="2020-05" db="EMBL/GenBank/DDBJ databases">
        <title>Large-scale comparative analyses of tick genomes elucidate their genetic diversity and vector capacities.</title>
        <authorList>
            <person name="Jia N."/>
            <person name="Wang J."/>
            <person name="Shi W."/>
            <person name="Du L."/>
            <person name="Sun Y."/>
            <person name="Zhan W."/>
            <person name="Jiang J."/>
            <person name="Wang Q."/>
            <person name="Zhang B."/>
            <person name="Ji P."/>
            <person name="Sakyi L.B."/>
            <person name="Cui X."/>
            <person name="Yuan T."/>
            <person name="Jiang B."/>
            <person name="Yang W."/>
            <person name="Lam T.T.-Y."/>
            <person name="Chang Q."/>
            <person name="Ding S."/>
            <person name="Wang X."/>
            <person name="Zhu J."/>
            <person name="Ruan X."/>
            <person name="Zhao L."/>
            <person name="Wei J."/>
            <person name="Que T."/>
            <person name="Du C."/>
            <person name="Cheng J."/>
            <person name="Dai P."/>
            <person name="Han X."/>
            <person name="Huang E."/>
            <person name="Gao Y."/>
            <person name="Liu J."/>
            <person name="Shao H."/>
            <person name="Ye R."/>
            <person name="Li L."/>
            <person name="Wei W."/>
            <person name="Wang X."/>
            <person name="Wang C."/>
            <person name="Yang T."/>
            <person name="Huo Q."/>
            <person name="Li W."/>
            <person name="Guo W."/>
            <person name="Chen H."/>
            <person name="Zhou L."/>
            <person name="Ni X."/>
            <person name="Tian J."/>
            <person name="Zhou Y."/>
            <person name="Sheng Y."/>
            <person name="Liu T."/>
            <person name="Pan Y."/>
            <person name="Xia L."/>
            <person name="Li J."/>
            <person name="Zhao F."/>
            <person name="Cao W."/>
        </authorList>
    </citation>
    <scope>NUCLEOTIDE SEQUENCE</scope>
    <source>
        <strain evidence="1">Dsil-2018</strain>
    </source>
</reference>
<name>A0ACB8DMT8_DERSI</name>
<sequence>MRPDWSERSTMEEASSRRQQDTNGKNERNVRQIIRASRMPSLPKEDYIVIVRPRGGLNLSDYKLDRIYCCLRNTAGVGRETAEEDTICINSKQNVVVLSTPSEDRAKKYGAINKLSIRTRI</sequence>
<dbReference type="EMBL" id="CM023479">
    <property type="protein sequence ID" value="KAH7973842.1"/>
    <property type="molecule type" value="Genomic_DNA"/>
</dbReference>
<organism evidence="1 2">
    <name type="scientific">Dermacentor silvarum</name>
    <name type="common">Tick</name>
    <dbReference type="NCBI Taxonomy" id="543639"/>
    <lineage>
        <taxon>Eukaryota</taxon>
        <taxon>Metazoa</taxon>
        <taxon>Ecdysozoa</taxon>
        <taxon>Arthropoda</taxon>
        <taxon>Chelicerata</taxon>
        <taxon>Arachnida</taxon>
        <taxon>Acari</taxon>
        <taxon>Parasitiformes</taxon>
        <taxon>Ixodida</taxon>
        <taxon>Ixodoidea</taxon>
        <taxon>Ixodidae</taxon>
        <taxon>Rhipicephalinae</taxon>
        <taxon>Dermacentor</taxon>
    </lineage>
</organism>
<dbReference type="Proteomes" id="UP000821865">
    <property type="component" value="Chromosome 10"/>
</dbReference>
<proteinExistence type="predicted"/>
<protein>
    <submittedName>
        <fullName evidence="1">Uncharacterized protein</fullName>
    </submittedName>
</protein>